<accession>A0A699ZP21</accession>
<feature type="non-terminal residue" evidence="2">
    <location>
        <position position="106"/>
    </location>
</feature>
<feature type="region of interest" description="Disordered" evidence="1">
    <location>
        <begin position="51"/>
        <end position="72"/>
    </location>
</feature>
<protein>
    <submittedName>
        <fullName evidence="2">Uncharacterized protein</fullName>
    </submittedName>
</protein>
<reference evidence="2 3" key="1">
    <citation type="submission" date="2020-02" db="EMBL/GenBank/DDBJ databases">
        <title>Draft genome sequence of Haematococcus lacustris strain NIES-144.</title>
        <authorList>
            <person name="Morimoto D."/>
            <person name="Nakagawa S."/>
            <person name="Yoshida T."/>
            <person name="Sawayama S."/>
        </authorList>
    </citation>
    <scope>NUCLEOTIDE SEQUENCE [LARGE SCALE GENOMIC DNA]</scope>
    <source>
        <strain evidence="2 3">NIES-144</strain>
    </source>
</reference>
<evidence type="ECO:0000256" key="1">
    <source>
        <dbReference type="SAM" id="MobiDB-lite"/>
    </source>
</evidence>
<sequence>MTCQSGIAAHKLDGPQTLPGTVLTLVRTKGAYSHELRLVIAGAKTATVRHTGQSTMSFGGKTTSCHSPQARPQGLANISASSKSWLASPSSIKVSGQCPGAAAVAP</sequence>
<dbReference type="EMBL" id="BLLF01002146">
    <property type="protein sequence ID" value="GFH22890.1"/>
    <property type="molecule type" value="Genomic_DNA"/>
</dbReference>
<organism evidence="2 3">
    <name type="scientific">Haematococcus lacustris</name>
    <name type="common">Green alga</name>
    <name type="synonym">Haematococcus pluvialis</name>
    <dbReference type="NCBI Taxonomy" id="44745"/>
    <lineage>
        <taxon>Eukaryota</taxon>
        <taxon>Viridiplantae</taxon>
        <taxon>Chlorophyta</taxon>
        <taxon>core chlorophytes</taxon>
        <taxon>Chlorophyceae</taxon>
        <taxon>CS clade</taxon>
        <taxon>Chlamydomonadales</taxon>
        <taxon>Haematococcaceae</taxon>
        <taxon>Haematococcus</taxon>
    </lineage>
</organism>
<feature type="non-terminal residue" evidence="2">
    <location>
        <position position="1"/>
    </location>
</feature>
<evidence type="ECO:0000313" key="3">
    <source>
        <dbReference type="Proteomes" id="UP000485058"/>
    </source>
</evidence>
<feature type="compositionally biased region" description="Polar residues" evidence="1">
    <location>
        <begin position="51"/>
        <end position="67"/>
    </location>
</feature>
<comment type="caution">
    <text evidence="2">The sequence shown here is derived from an EMBL/GenBank/DDBJ whole genome shotgun (WGS) entry which is preliminary data.</text>
</comment>
<name>A0A699ZP21_HAELA</name>
<proteinExistence type="predicted"/>
<dbReference type="Proteomes" id="UP000485058">
    <property type="component" value="Unassembled WGS sequence"/>
</dbReference>
<evidence type="ECO:0000313" key="2">
    <source>
        <dbReference type="EMBL" id="GFH22890.1"/>
    </source>
</evidence>
<keyword evidence="3" id="KW-1185">Reference proteome</keyword>
<dbReference type="AlphaFoldDB" id="A0A699ZP21"/>
<gene>
    <name evidence="2" type="ORF">HaLaN_20418</name>
</gene>